<keyword evidence="1" id="KW-0472">Membrane</keyword>
<keyword evidence="4" id="KW-1185">Reference proteome</keyword>
<reference evidence="3 4" key="2">
    <citation type="submission" date="2017-10" db="EMBL/GenBank/DDBJ databases">
        <authorList>
            <person name="Banno H."/>
            <person name="Chua N.-H."/>
        </authorList>
    </citation>
    <scope>NUCLEOTIDE SEQUENCE [LARGE SCALE GENOMIC DNA]</scope>
    <source>
        <strain evidence="3 4">JK623</strain>
    </source>
</reference>
<accession>A0A2G3E1T3</accession>
<proteinExistence type="predicted"/>
<dbReference type="PROSITE" id="PS51257">
    <property type="entry name" value="PROKAR_LIPOPROTEIN"/>
    <property type="match status" value="1"/>
</dbReference>
<protein>
    <recommendedName>
        <fullName evidence="5">SH3b domain-containing protein</fullName>
    </recommendedName>
</protein>
<comment type="caution">
    <text evidence="3">The sequence shown here is derived from an EMBL/GenBank/DDBJ whole genome shotgun (WGS) entry which is preliminary data.</text>
</comment>
<evidence type="ECO:0000313" key="4">
    <source>
        <dbReference type="Proteomes" id="UP000224563"/>
    </source>
</evidence>
<reference evidence="3 4" key="1">
    <citation type="submission" date="2017-10" db="EMBL/GenBank/DDBJ databases">
        <title>Resolving the taxonomy of Roseburia spp., Eubacterium rectale and Agathobacter spp. through phylogenomic analysis.</title>
        <authorList>
            <person name="Sheridan P.O."/>
            <person name="Walker A.W."/>
            <person name="Duncan S.H."/>
            <person name="Scott K.P."/>
            <person name="Toole P.W.O."/>
            <person name="Luis P."/>
            <person name="Flint H.J."/>
        </authorList>
    </citation>
    <scope>NUCLEOTIDE SEQUENCE [LARGE SCALE GENOMIC DNA]</scope>
    <source>
        <strain evidence="3 4">JK623</strain>
    </source>
</reference>
<feature type="chain" id="PRO_5013693385" description="SH3b domain-containing protein" evidence="2">
    <location>
        <begin position="29"/>
        <end position="277"/>
    </location>
</feature>
<keyword evidence="1" id="KW-0812">Transmembrane</keyword>
<feature type="signal peptide" evidence="2">
    <location>
        <begin position="1"/>
        <end position="28"/>
    </location>
</feature>
<feature type="transmembrane region" description="Helical" evidence="1">
    <location>
        <begin position="245"/>
        <end position="268"/>
    </location>
</feature>
<sequence length="277" mass="31810">MKAKKVLLSGIGLLLACMMTIPTLHVYADSIPEPDDMFAEEHIDECELDVRVYRTKEETTAYVSPEDATVAFVLETQMEIGGDWSYKDGNGHQWLLVHYNQKTGWIPKAELEVKYDTISFEEEHKNELVQYSDDLFKNVDLSTVKDYRFWKYPGSEDCMEITDDDGFENFDIFSFFYTDQNGLRWGKVDYYRGRVNSWICLDNPNGDYEEISKGTKFAHEEYSPAETTNETGKSEKVKPNVDATFVYALVGAMVGFVVIVTAVILIVLKKKKSREEP</sequence>
<organism evidence="3 4">
    <name type="scientific">Agathobacter ruminis</name>
    <dbReference type="NCBI Taxonomy" id="1712665"/>
    <lineage>
        <taxon>Bacteria</taxon>
        <taxon>Bacillati</taxon>
        <taxon>Bacillota</taxon>
        <taxon>Clostridia</taxon>
        <taxon>Lachnospirales</taxon>
        <taxon>Lachnospiraceae</taxon>
        <taxon>Agathobacter</taxon>
    </lineage>
</organism>
<keyword evidence="1" id="KW-1133">Transmembrane helix</keyword>
<evidence type="ECO:0000256" key="1">
    <source>
        <dbReference type="SAM" id="Phobius"/>
    </source>
</evidence>
<dbReference type="AlphaFoldDB" id="A0A2G3E1T3"/>
<evidence type="ECO:0000256" key="2">
    <source>
        <dbReference type="SAM" id="SignalP"/>
    </source>
</evidence>
<name>A0A2G3E1T3_9FIRM</name>
<evidence type="ECO:0008006" key="5">
    <source>
        <dbReference type="Google" id="ProtNLM"/>
    </source>
</evidence>
<evidence type="ECO:0000313" key="3">
    <source>
        <dbReference type="EMBL" id="PHU37199.1"/>
    </source>
</evidence>
<gene>
    <name evidence="3" type="ORF">CSX02_09330</name>
</gene>
<dbReference type="Proteomes" id="UP000224563">
    <property type="component" value="Unassembled WGS sequence"/>
</dbReference>
<dbReference type="RefSeq" id="WP_099386481.1">
    <property type="nucleotide sequence ID" value="NZ_JANSWH010000039.1"/>
</dbReference>
<dbReference type="EMBL" id="PDYG01000074">
    <property type="protein sequence ID" value="PHU37199.1"/>
    <property type="molecule type" value="Genomic_DNA"/>
</dbReference>
<keyword evidence="2" id="KW-0732">Signal</keyword>